<dbReference type="GO" id="GO:0000455">
    <property type="term" value="P:enzyme-directed rRNA pseudouridine synthesis"/>
    <property type="evidence" value="ECO:0007669"/>
    <property type="project" value="UniProtKB-ARBA"/>
</dbReference>
<feature type="domain" description="RNA-binding S4" evidence="7">
    <location>
        <begin position="1"/>
        <end position="59"/>
    </location>
</feature>
<organism evidence="8 9">
    <name type="scientific">Microbulbifer rhizosphaerae</name>
    <dbReference type="NCBI Taxonomy" id="1562603"/>
    <lineage>
        <taxon>Bacteria</taxon>
        <taxon>Pseudomonadati</taxon>
        <taxon>Pseudomonadota</taxon>
        <taxon>Gammaproteobacteria</taxon>
        <taxon>Cellvibrionales</taxon>
        <taxon>Microbulbiferaceae</taxon>
        <taxon>Microbulbifer</taxon>
    </lineage>
</organism>
<proteinExistence type="inferred from homology"/>
<dbReference type="CDD" id="cd00165">
    <property type="entry name" value="S4"/>
    <property type="match status" value="1"/>
</dbReference>
<dbReference type="InterPro" id="IPR006145">
    <property type="entry name" value="PsdUridine_synth_RsuA/RluA"/>
</dbReference>
<dbReference type="GO" id="GO:0160136">
    <property type="term" value="F:16S rRNA pseudouridine(516) synthase activity"/>
    <property type="evidence" value="ECO:0007669"/>
    <property type="project" value="UniProtKB-EC"/>
</dbReference>
<evidence type="ECO:0000313" key="9">
    <source>
        <dbReference type="Proteomes" id="UP000535937"/>
    </source>
</evidence>
<dbReference type="EMBL" id="JACHWZ010000026">
    <property type="protein sequence ID" value="MBB3063201.1"/>
    <property type="molecule type" value="Genomic_DNA"/>
</dbReference>
<dbReference type="PANTHER" id="PTHR47683:SF2">
    <property type="entry name" value="RNA-BINDING S4 DOMAIN-CONTAINING PROTEIN"/>
    <property type="match status" value="1"/>
</dbReference>
<comment type="caution">
    <text evidence="8">The sequence shown here is derived from an EMBL/GenBank/DDBJ whole genome shotgun (WGS) entry which is preliminary data.</text>
</comment>
<evidence type="ECO:0000256" key="4">
    <source>
        <dbReference type="ARBA" id="ARBA00036535"/>
    </source>
</evidence>
<evidence type="ECO:0000256" key="1">
    <source>
        <dbReference type="ARBA" id="ARBA00008348"/>
    </source>
</evidence>
<gene>
    <name evidence="8" type="ORF">FHS09_004054</name>
</gene>
<dbReference type="SMART" id="SM00363">
    <property type="entry name" value="S4"/>
    <property type="match status" value="1"/>
</dbReference>
<dbReference type="AlphaFoldDB" id="A0A7W4WGI7"/>
<dbReference type="SUPFAM" id="SSF55174">
    <property type="entry name" value="Alpha-L RNA-binding motif"/>
    <property type="match status" value="1"/>
</dbReference>
<dbReference type="Proteomes" id="UP000535937">
    <property type="component" value="Unassembled WGS sequence"/>
</dbReference>
<dbReference type="InterPro" id="IPR036986">
    <property type="entry name" value="S4_RNA-bd_sf"/>
</dbReference>
<dbReference type="Pfam" id="PF00849">
    <property type="entry name" value="PseudoU_synth_2"/>
    <property type="match status" value="1"/>
</dbReference>
<dbReference type="PROSITE" id="PS01149">
    <property type="entry name" value="PSI_RSU"/>
    <property type="match status" value="1"/>
</dbReference>
<evidence type="ECO:0000256" key="2">
    <source>
        <dbReference type="ARBA" id="ARBA00023235"/>
    </source>
</evidence>
<keyword evidence="9" id="KW-1185">Reference proteome</keyword>
<accession>A0A7W4WGI7</accession>
<comment type="catalytic activity">
    <reaction evidence="4">
        <text>uridine(2604) in 23S rRNA = pseudouridine(2604) in 23S rRNA</text>
        <dbReference type="Rhea" id="RHEA:38875"/>
        <dbReference type="Rhea" id="RHEA-COMP:10093"/>
        <dbReference type="Rhea" id="RHEA-COMP:10094"/>
        <dbReference type="ChEBI" id="CHEBI:65314"/>
        <dbReference type="ChEBI" id="CHEBI:65315"/>
        <dbReference type="EC" id="5.4.99.21"/>
    </reaction>
</comment>
<evidence type="ECO:0000256" key="6">
    <source>
        <dbReference type="RuleBase" id="RU003887"/>
    </source>
</evidence>
<sequence length="253" mass="28639">MRLDKAVSQVTDLSRVQVKRAAKAERITVNGAVVTDPATKVSESDTLCLDGEPLLEPGPRYFMLHKPLGYISATKDSEHPTVLDLIDEPNKHKLHIAGRLDIDTSGLVLLTDDGQWSHRITSPRHHCDKTYYAHLAEKIDQSAVEKFAKGIWLADDKIVRNDFEPRSGPKGRTQGRVRLKKRTRPANLEILFANEVRITISEGRYHQVKRMFAALGNRVLELHRERIGEIQLDEDLPEGEYRPLTPEEIASVQ</sequence>
<reference evidence="8 9" key="1">
    <citation type="submission" date="2020-08" db="EMBL/GenBank/DDBJ databases">
        <title>Genomic Encyclopedia of Type Strains, Phase III (KMG-III): the genomes of soil and plant-associated and newly described type strains.</title>
        <authorList>
            <person name="Whitman W."/>
        </authorList>
    </citation>
    <scope>NUCLEOTIDE SEQUENCE [LARGE SCALE GENOMIC DNA]</scope>
    <source>
        <strain evidence="8 9">CECT 8799</strain>
    </source>
</reference>
<dbReference type="RefSeq" id="WP_183463164.1">
    <property type="nucleotide sequence ID" value="NZ_JACHWZ010000026.1"/>
</dbReference>
<dbReference type="InterPro" id="IPR000748">
    <property type="entry name" value="PsdUridine_synth_RsuA/RluB/E/F"/>
</dbReference>
<dbReference type="InterPro" id="IPR020094">
    <property type="entry name" value="TruA/RsuA/RluB/E/F_N"/>
</dbReference>
<dbReference type="InterPro" id="IPR002942">
    <property type="entry name" value="S4_RNA-bd"/>
</dbReference>
<evidence type="ECO:0000256" key="5">
    <source>
        <dbReference type="PROSITE-ProRule" id="PRU00182"/>
    </source>
</evidence>
<dbReference type="PANTHER" id="PTHR47683">
    <property type="entry name" value="PSEUDOURIDINE SYNTHASE FAMILY PROTEIN-RELATED"/>
    <property type="match status" value="1"/>
</dbReference>
<dbReference type="Gene3D" id="3.30.70.1560">
    <property type="entry name" value="Alpha-L RNA-binding motif"/>
    <property type="match status" value="1"/>
</dbReference>
<comment type="catalytic activity">
    <reaction evidence="3">
        <text>uridine(35) in tRNA(Tyr) = pseudouridine(35) in tRNA(Tyr)</text>
        <dbReference type="Rhea" id="RHEA:60556"/>
        <dbReference type="Rhea" id="RHEA-COMP:15607"/>
        <dbReference type="Rhea" id="RHEA-COMP:15608"/>
        <dbReference type="ChEBI" id="CHEBI:65314"/>
        <dbReference type="ChEBI" id="CHEBI:65315"/>
    </reaction>
</comment>
<evidence type="ECO:0000259" key="7">
    <source>
        <dbReference type="SMART" id="SM00363"/>
    </source>
</evidence>
<name>A0A7W4WGI7_9GAMM</name>
<dbReference type="Pfam" id="PF01479">
    <property type="entry name" value="S4"/>
    <property type="match status" value="1"/>
</dbReference>
<dbReference type="SUPFAM" id="SSF55120">
    <property type="entry name" value="Pseudouridine synthase"/>
    <property type="match status" value="1"/>
</dbReference>
<dbReference type="Gene3D" id="3.30.70.580">
    <property type="entry name" value="Pseudouridine synthase I, catalytic domain, N-terminal subdomain"/>
    <property type="match status" value="1"/>
</dbReference>
<evidence type="ECO:0000313" key="8">
    <source>
        <dbReference type="EMBL" id="MBB3063201.1"/>
    </source>
</evidence>
<dbReference type="InterPro" id="IPR042092">
    <property type="entry name" value="PsdUridine_s_RsuA/RluB/E/F_cat"/>
</dbReference>
<dbReference type="Gene3D" id="3.10.290.10">
    <property type="entry name" value="RNA-binding S4 domain"/>
    <property type="match status" value="1"/>
</dbReference>
<dbReference type="InterPro" id="IPR018496">
    <property type="entry name" value="PsdUridine_synth_RsuA/RluB_CS"/>
</dbReference>
<dbReference type="PROSITE" id="PS50889">
    <property type="entry name" value="S4"/>
    <property type="match status" value="1"/>
</dbReference>
<dbReference type="InterPro" id="IPR020103">
    <property type="entry name" value="PsdUridine_synth_cat_dom_sf"/>
</dbReference>
<dbReference type="InterPro" id="IPR050343">
    <property type="entry name" value="RsuA_PseudoU_synthase"/>
</dbReference>
<keyword evidence="2 6" id="KW-0413">Isomerase</keyword>
<dbReference type="CDD" id="cd02553">
    <property type="entry name" value="PseudoU_synth_RsuA"/>
    <property type="match status" value="1"/>
</dbReference>
<comment type="similarity">
    <text evidence="1 6">Belongs to the pseudouridine synthase RsuA family.</text>
</comment>
<evidence type="ECO:0000256" key="3">
    <source>
        <dbReference type="ARBA" id="ARBA00036390"/>
    </source>
</evidence>
<dbReference type="NCBIfam" id="TIGR00093">
    <property type="entry name" value="pseudouridine synthase"/>
    <property type="match status" value="1"/>
</dbReference>
<dbReference type="EC" id="5.4.99.-" evidence="6"/>
<keyword evidence="5" id="KW-0694">RNA-binding</keyword>
<dbReference type="GO" id="GO:0003723">
    <property type="term" value="F:RNA binding"/>
    <property type="evidence" value="ECO:0007669"/>
    <property type="project" value="UniProtKB-KW"/>
</dbReference>
<protein>
    <recommendedName>
        <fullName evidence="6">Pseudouridine synthase</fullName>
        <ecNumber evidence="6">5.4.99.-</ecNumber>
    </recommendedName>
</protein>